<feature type="domain" description="Fibronectin type-III" evidence="3">
    <location>
        <begin position="6"/>
        <end position="101"/>
    </location>
</feature>
<dbReference type="EMBL" id="JAHLQT010021643">
    <property type="protein sequence ID" value="KAG7167502.1"/>
    <property type="molecule type" value="Genomic_DNA"/>
</dbReference>
<protein>
    <submittedName>
        <fullName evidence="4">Putative Fibronectin type III domain-containing protein-like 3</fullName>
    </submittedName>
</protein>
<gene>
    <name evidence="4" type="primary">Fndc3-L3</name>
    <name evidence="4" type="ORF">Hamer_G012967</name>
</gene>
<feature type="compositionally biased region" description="Basic and acidic residues" evidence="1">
    <location>
        <begin position="192"/>
        <end position="203"/>
    </location>
</feature>
<reference evidence="4" key="1">
    <citation type="journal article" date="2021" name="Sci. Adv.">
        <title>The American lobster genome reveals insights on longevity, neural, and immune adaptations.</title>
        <authorList>
            <person name="Polinski J.M."/>
            <person name="Zimin A.V."/>
            <person name="Clark K.F."/>
            <person name="Kohn A.B."/>
            <person name="Sadowski N."/>
            <person name="Timp W."/>
            <person name="Ptitsyn A."/>
            <person name="Khanna P."/>
            <person name="Romanova D.Y."/>
            <person name="Williams P."/>
            <person name="Greenwood S.J."/>
            <person name="Moroz L.L."/>
            <person name="Walt D.R."/>
            <person name="Bodnar A.G."/>
        </authorList>
    </citation>
    <scope>NUCLEOTIDE SEQUENCE</scope>
    <source>
        <strain evidence="4">GMGI-L3</strain>
    </source>
</reference>
<evidence type="ECO:0000259" key="3">
    <source>
        <dbReference type="PROSITE" id="PS50853"/>
    </source>
</evidence>
<comment type="caution">
    <text evidence="4">The sequence shown here is derived from an EMBL/GenBank/DDBJ whole genome shotgun (WGS) entry which is preliminary data.</text>
</comment>
<evidence type="ECO:0000256" key="1">
    <source>
        <dbReference type="SAM" id="MobiDB-lite"/>
    </source>
</evidence>
<keyword evidence="5" id="KW-1185">Reference proteome</keyword>
<feature type="compositionally biased region" description="Polar residues" evidence="1">
    <location>
        <begin position="173"/>
        <end position="188"/>
    </location>
</feature>
<dbReference type="AlphaFoldDB" id="A0A8J5K0S6"/>
<organism evidence="4 5">
    <name type="scientific">Homarus americanus</name>
    <name type="common">American lobster</name>
    <dbReference type="NCBI Taxonomy" id="6706"/>
    <lineage>
        <taxon>Eukaryota</taxon>
        <taxon>Metazoa</taxon>
        <taxon>Ecdysozoa</taxon>
        <taxon>Arthropoda</taxon>
        <taxon>Crustacea</taxon>
        <taxon>Multicrustacea</taxon>
        <taxon>Malacostraca</taxon>
        <taxon>Eumalacostraca</taxon>
        <taxon>Eucarida</taxon>
        <taxon>Decapoda</taxon>
        <taxon>Pleocyemata</taxon>
        <taxon>Astacidea</taxon>
        <taxon>Nephropoidea</taxon>
        <taxon>Nephropidae</taxon>
        <taxon>Homarus</taxon>
    </lineage>
</organism>
<keyword evidence="2" id="KW-1133">Transmembrane helix</keyword>
<proteinExistence type="predicted"/>
<keyword evidence="2" id="KW-0472">Membrane</keyword>
<feature type="region of interest" description="Disordered" evidence="1">
    <location>
        <begin position="173"/>
        <end position="216"/>
    </location>
</feature>
<evidence type="ECO:0000256" key="2">
    <source>
        <dbReference type="SAM" id="Phobius"/>
    </source>
</evidence>
<dbReference type="CDD" id="cd00063">
    <property type="entry name" value="FN3"/>
    <property type="match status" value="1"/>
</dbReference>
<sequence length="305" mass="34223">MAQITVPKAPTVEIKTFSDHIKLLWSMDEQNQYGIEMYVIDVIKHNGETEKRFECNVKDGAHYCQLAGLSSASNYQLMVQACNKAGCGASSIFSVATTASSGVFPTVIIVLFVLLLLFTCCIANYDIIKEFIRPLTKRLTNNHFHQSNSMEERRERESLQEVLDILENSMETTRPSNSVYHTTPSTSLALDEFPRSGEQDSREPPPSGTSAPAAAKCGRPLSYDTIVLQAEVHRENQMASFLQYDEKQMASSPQYEKQMASSPQYEKQMASSPQYEKQMASSPQYEKQMASSPQYEKTNGFFSPV</sequence>
<feature type="transmembrane region" description="Helical" evidence="2">
    <location>
        <begin position="103"/>
        <end position="128"/>
    </location>
</feature>
<keyword evidence="2" id="KW-0812">Transmembrane</keyword>
<dbReference type="Proteomes" id="UP000747542">
    <property type="component" value="Unassembled WGS sequence"/>
</dbReference>
<evidence type="ECO:0000313" key="5">
    <source>
        <dbReference type="Proteomes" id="UP000747542"/>
    </source>
</evidence>
<accession>A0A8J5K0S6</accession>
<dbReference type="InterPro" id="IPR003961">
    <property type="entry name" value="FN3_dom"/>
</dbReference>
<evidence type="ECO:0000313" key="4">
    <source>
        <dbReference type="EMBL" id="KAG7167502.1"/>
    </source>
</evidence>
<dbReference type="PROSITE" id="PS50853">
    <property type="entry name" value="FN3"/>
    <property type="match status" value="1"/>
</dbReference>
<feature type="region of interest" description="Disordered" evidence="1">
    <location>
        <begin position="251"/>
        <end position="305"/>
    </location>
</feature>
<name>A0A8J5K0S6_HOMAM</name>